<gene>
    <name evidence="1" type="ORF">Fmac_005361</name>
</gene>
<reference evidence="1 2" key="1">
    <citation type="submission" date="2024-08" db="EMBL/GenBank/DDBJ databases">
        <title>Insights into the chromosomal genome structure of Flemingia macrophylla.</title>
        <authorList>
            <person name="Ding Y."/>
            <person name="Zhao Y."/>
            <person name="Bi W."/>
            <person name="Wu M."/>
            <person name="Zhao G."/>
            <person name="Gong Y."/>
            <person name="Li W."/>
            <person name="Zhang P."/>
        </authorList>
    </citation>
    <scope>NUCLEOTIDE SEQUENCE [LARGE SCALE GENOMIC DNA]</scope>
    <source>
        <strain evidence="1">DYQJB</strain>
        <tissue evidence="1">Leaf</tissue>
    </source>
</reference>
<comment type="caution">
    <text evidence="1">The sequence shown here is derived from an EMBL/GenBank/DDBJ whole genome shotgun (WGS) entry which is preliminary data.</text>
</comment>
<keyword evidence="2" id="KW-1185">Reference proteome</keyword>
<name>A0ABD1N7K0_9FABA</name>
<sequence>MGTRQGNKLPSHTAEDHSISADSLSFAGLVSIQEQHQNTKPHAPINNTNYYYQVSNQDLDFEFSTIKADFNSGANPFKITPADVLISNGRIKPFQPNRSFATDPPISLRSLLEIDHHVNSKMSCGQTRKCDEQRVKARNLKSKERSVTRTWFGQNMFRSFLSPCRKCQATQPGAVKGQRLNQRTLT</sequence>
<evidence type="ECO:0000313" key="1">
    <source>
        <dbReference type="EMBL" id="KAL2344076.1"/>
    </source>
</evidence>
<organism evidence="1 2">
    <name type="scientific">Flemingia macrophylla</name>
    <dbReference type="NCBI Taxonomy" id="520843"/>
    <lineage>
        <taxon>Eukaryota</taxon>
        <taxon>Viridiplantae</taxon>
        <taxon>Streptophyta</taxon>
        <taxon>Embryophyta</taxon>
        <taxon>Tracheophyta</taxon>
        <taxon>Spermatophyta</taxon>
        <taxon>Magnoliopsida</taxon>
        <taxon>eudicotyledons</taxon>
        <taxon>Gunneridae</taxon>
        <taxon>Pentapetalae</taxon>
        <taxon>rosids</taxon>
        <taxon>fabids</taxon>
        <taxon>Fabales</taxon>
        <taxon>Fabaceae</taxon>
        <taxon>Papilionoideae</taxon>
        <taxon>50 kb inversion clade</taxon>
        <taxon>NPAAA clade</taxon>
        <taxon>indigoferoid/millettioid clade</taxon>
        <taxon>Phaseoleae</taxon>
        <taxon>Flemingia</taxon>
    </lineage>
</organism>
<accession>A0ABD1N7K0</accession>
<evidence type="ECO:0000313" key="2">
    <source>
        <dbReference type="Proteomes" id="UP001603857"/>
    </source>
</evidence>
<protein>
    <submittedName>
        <fullName evidence="1">Uncharacterized protein</fullName>
    </submittedName>
</protein>
<dbReference type="EMBL" id="JBGMDY010000002">
    <property type="protein sequence ID" value="KAL2344076.1"/>
    <property type="molecule type" value="Genomic_DNA"/>
</dbReference>
<dbReference type="AlphaFoldDB" id="A0ABD1N7K0"/>
<dbReference type="Proteomes" id="UP001603857">
    <property type="component" value="Unassembled WGS sequence"/>
</dbReference>
<proteinExistence type="predicted"/>